<keyword evidence="2" id="KW-1185">Reference proteome</keyword>
<accession>A0ABW3B414</accession>
<dbReference type="Pfam" id="PF02635">
    <property type="entry name" value="DsrE"/>
    <property type="match status" value="1"/>
</dbReference>
<dbReference type="InterPro" id="IPR003787">
    <property type="entry name" value="Sulphur_relay_DsrE/F-like"/>
</dbReference>
<dbReference type="InterPro" id="IPR027396">
    <property type="entry name" value="DsrEFH-like"/>
</dbReference>
<dbReference type="Proteomes" id="UP001597012">
    <property type="component" value="Unassembled WGS sequence"/>
</dbReference>
<dbReference type="PANTHER" id="PTHR37691">
    <property type="entry name" value="BLR3518 PROTEIN"/>
    <property type="match status" value="1"/>
</dbReference>
<reference evidence="2" key="1">
    <citation type="journal article" date="2019" name="Int. J. Syst. Evol. Microbiol.">
        <title>The Global Catalogue of Microorganisms (GCM) 10K type strain sequencing project: providing services to taxonomists for standard genome sequencing and annotation.</title>
        <authorList>
            <consortium name="The Broad Institute Genomics Platform"/>
            <consortium name="The Broad Institute Genome Sequencing Center for Infectious Disease"/>
            <person name="Wu L."/>
            <person name="Ma J."/>
        </authorList>
    </citation>
    <scope>NUCLEOTIDE SEQUENCE [LARGE SCALE GENOMIC DNA]</scope>
    <source>
        <strain evidence="2">CCUG 61948</strain>
    </source>
</reference>
<evidence type="ECO:0000313" key="1">
    <source>
        <dbReference type="EMBL" id="MFD0797359.1"/>
    </source>
</evidence>
<dbReference type="EMBL" id="JBHTHY010000005">
    <property type="protein sequence ID" value="MFD0797359.1"/>
    <property type="molecule type" value="Genomic_DNA"/>
</dbReference>
<gene>
    <name evidence="1" type="ORF">ACFQZJ_07800</name>
</gene>
<protein>
    <submittedName>
        <fullName evidence="1">DsrE family protein</fullName>
    </submittedName>
</protein>
<evidence type="ECO:0000313" key="2">
    <source>
        <dbReference type="Proteomes" id="UP001597012"/>
    </source>
</evidence>
<dbReference type="SUPFAM" id="SSF75169">
    <property type="entry name" value="DsrEFH-like"/>
    <property type="match status" value="1"/>
</dbReference>
<proteinExistence type="predicted"/>
<comment type="caution">
    <text evidence="1">The sequence shown here is derived from an EMBL/GenBank/DDBJ whole genome shotgun (WGS) entry which is preliminary data.</text>
</comment>
<dbReference type="PANTHER" id="PTHR37691:SF1">
    <property type="entry name" value="BLR3518 PROTEIN"/>
    <property type="match status" value="1"/>
</dbReference>
<name>A0ABW3B414_9FLAO</name>
<dbReference type="RefSeq" id="WP_379933633.1">
    <property type="nucleotide sequence ID" value="NZ_JBHTHY010000005.1"/>
</dbReference>
<dbReference type="Gene3D" id="3.40.1260.10">
    <property type="entry name" value="DsrEFH-like"/>
    <property type="match status" value="1"/>
</dbReference>
<organism evidence="1 2">
    <name type="scientific">Maribacter chungangensis</name>
    <dbReference type="NCBI Taxonomy" id="1069117"/>
    <lineage>
        <taxon>Bacteria</taxon>
        <taxon>Pseudomonadati</taxon>
        <taxon>Bacteroidota</taxon>
        <taxon>Flavobacteriia</taxon>
        <taxon>Flavobacteriales</taxon>
        <taxon>Flavobacteriaceae</taxon>
        <taxon>Maribacter</taxon>
    </lineage>
</organism>
<sequence>MHKNYVTLLIGLFVFAGITAQEKKTGPIIKDYGPVWDITDPDFKTDVTKTYRAVFDIMSSPEDPSQVNASLETAARFLNMHAQNGIPLKQLKVALIVHNKASKDVANSTAYQKKYGVKNPNEELLRQLMDSGAEVIFCGQSSVSRGFPKEDLVTGVQISLSAMTALIQLQDDNYRLIKF</sequence>